<proteinExistence type="predicted"/>
<comment type="caution">
    <text evidence="1">The sequence shown here is derived from an EMBL/GenBank/DDBJ whole genome shotgun (WGS) entry which is preliminary data.</text>
</comment>
<evidence type="ECO:0000313" key="2">
    <source>
        <dbReference type="Proteomes" id="UP000003254"/>
    </source>
</evidence>
<accession>B5CQ02</accession>
<dbReference type="Proteomes" id="UP000003254">
    <property type="component" value="Unassembled WGS sequence"/>
</dbReference>
<dbReference type="InterPro" id="IPR009319">
    <property type="entry name" value="Phage_A118_VSP1"/>
</dbReference>
<dbReference type="RefSeq" id="WP_005611352.1">
    <property type="nucleotide sequence ID" value="NZ_CP102292.1"/>
</dbReference>
<dbReference type="EMBL" id="ABOU02000035">
    <property type="protein sequence ID" value="EDY32603.1"/>
    <property type="molecule type" value="Genomic_DNA"/>
</dbReference>
<evidence type="ECO:0000313" key="1">
    <source>
        <dbReference type="EMBL" id="EDY32603.1"/>
    </source>
</evidence>
<dbReference type="InterPro" id="IPR024079">
    <property type="entry name" value="MetalloPept_cat_dom_sf"/>
</dbReference>
<dbReference type="HOGENOM" id="CLU_523615_0_0_9"/>
<sequence>MRNEYKEKITSTADWQINRLKIPGYSSEDIENALKDTLNASYLEMFELYDKVIDWEYVRNKDIYEQINAEYIPFEENKHLIQVTSAIKKQSLEDLENITRSLGFYLDYGGRKVLTPLSQVYSRYLDNACMDIVTVWSQQQLYDVCGLGTVTGLCGANCYHTYFPFVPGVSVRTYTDDWLDEQNRKESEPTEFRGKEYTLYEAKQRQRQMETAMRAQREKVQLLQKGGADPQEVMLQKAQYQGQLNEYAVFSRKMGLKEERERIYIDGRGRVAPSKDTLRTAQKIMNTDYLFERGKIANIMGVNKNAIDFGKMDEKSKKSVYNGIKKVFAQFPELRGYTNKVLYDPDIKGYAMSKSMQGVLKIGSKFSNYKELKRRYDRDVRMQFHPAGTNADAIIIHEMGHQLDGYLTQRGVWGGNVSLYGTTRTSVAVKREVLQQLGYFDYIRAERAEWTRMGYKGRELNEALEFSKKEFITKHISEYANKNEREFFAECFAEYLMSARPREAAKIFGEVLEKIMEGLR</sequence>
<gene>
    <name evidence="1" type="ORF">RUMLAC_01547</name>
</gene>
<protein>
    <submittedName>
        <fullName evidence="1">Uncharacterized protein</fullName>
    </submittedName>
</protein>
<name>B5CQ02_9FIRM</name>
<dbReference type="GO" id="GO:0005198">
    <property type="term" value="F:structural molecule activity"/>
    <property type="evidence" value="ECO:0007669"/>
    <property type="project" value="InterPro"/>
</dbReference>
<dbReference type="Gene3D" id="3.40.390.10">
    <property type="entry name" value="Collagenase (Catalytic Domain)"/>
    <property type="match status" value="1"/>
</dbReference>
<dbReference type="AlphaFoldDB" id="B5CQ02"/>
<dbReference type="GeneID" id="77332997"/>
<dbReference type="eggNOG" id="COG2369">
    <property type="taxonomic scope" value="Bacteria"/>
</dbReference>
<reference evidence="1 2" key="1">
    <citation type="submission" date="2008-08" db="EMBL/GenBank/DDBJ databases">
        <title>Draft genome sequence of Ruminococcus lactaris ATCC 29176.</title>
        <authorList>
            <person name="Sudarsanam P."/>
            <person name="Ley R."/>
            <person name="Guruge J."/>
            <person name="Turnbaugh P.J."/>
            <person name="Mahowald M."/>
            <person name="Liep D."/>
            <person name="Gordon J."/>
        </authorList>
    </citation>
    <scope>NUCLEOTIDE SEQUENCE [LARGE SCALE GENOMIC DNA]</scope>
    <source>
        <strain evidence="1 2">ATCC 29176</strain>
    </source>
</reference>
<reference evidence="1 2" key="2">
    <citation type="submission" date="2008-08" db="EMBL/GenBank/DDBJ databases">
        <authorList>
            <person name="Fulton L."/>
            <person name="Clifton S."/>
            <person name="Fulton B."/>
            <person name="Xu J."/>
            <person name="Minx P."/>
            <person name="Pepin K.H."/>
            <person name="Johnson M."/>
            <person name="Bhonagiri V."/>
            <person name="Nash W.E."/>
            <person name="Mardis E.R."/>
            <person name="Wilson R.K."/>
        </authorList>
    </citation>
    <scope>NUCLEOTIDE SEQUENCE [LARGE SCALE GENOMIC DNA]</scope>
    <source>
        <strain evidence="1 2">ATCC 29176</strain>
    </source>
</reference>
<organism evidence="1 2">
    <name type="scientific">[Ruminococcus] lactaris ATCC 29176</name>
    <dbReference type="NCBI Taxonomy" id="471875"/>
    <lineage>
        <taxon>Bacteria</taxon>
        <taxon>Bacillati</taxon>
        <taxon>Bacillota</taxon>
        <taxon>Clostridia</taxon>
        <taxon>Lachnospirales</taxon>
        <taxon>Lachnospiraceae</taxon>
        <taxon>Mediterraneibacter</taxon>
    </lineage>
</organism>
<dbReference type="GO" id="GO:0008237">
    <property type="term" value="F:metallopeptidase activity"/>
    <property type="evidence" value="ECO:0007669"/>
    <property type="project" value="InterPro"/>
</dbReference>
<keyword evidence="2" id="KW-1185">Reference proteome</keyword>
<dbReference type="Pfam" id="PF06152">
    <property type="entry name" value="Phage_min_cap2"/>
    <property type="match status" value="1"/>
</dbReference>